<evidence type="ECO:0000256" key="1">
    <source>
        <dbReference type="ARBA" id="ARBA00004141"/>
    </source>
</evidence>
<dbReference type="GO" id="GO:0005886">
    <property type="term" value="C:plasma membrane"/>
    <property type="evidence" value="ECO:0007669"/>
    <property type="project" value="TreeGrafter"/>
</dbReference>
<evidence type="ECO:0000256" key="2">
    <source>
        <dbReference type="ARBA" id="ARBA00022692"/>
    </source>
</evidence>
<gene>
    <name evidence="7" type="ORF">HII31_08609</name>
</gene>
<name>A0A8H6RFR2_9PEZI</name>
<dbReference type="GO" id="GO:0080139">
    <property type="term" value="F:borate efflux transmembrane transporter activity"/>
    <property type="evidence" value="ECO:0007669"/>
    <property type="project" value="TreeGrafter"/>
</dbReference>
<feature type="domain" description="Bicarbonate transporter-like transmembrane" evidence="6">
    <location>
        <begin position="27"/>
        <end position="207"/>
    </location>
</feature>
<dbReference type="PANTHER" id="PTHR11453:SF82">
    <property type="entry name" value="BORON TRANSPORTER 1"/>
    <property type="match status" value="1"/>
</dbReference>
<feature type="transmembrane region" description="Helical" evidence="5">
    <location>
        <begin position="93"/>
        <end position="118"/>
    </location>
</feature>
<keyword evidence="8" id="KW-1185">Reference proteome</keyword>
<comment type="subcellular location">
    <subcellularLocation>
        <location evidence="1">Membrane</location>
        <topology evidence="1">Multi-pass membrane protein</topology>
    </subcellularLocation>
</comment>
<reference evidence="7" key="1">
    <citation type="submission" date="2020-04" db="EMBL/GenBank/DDBJ databases">
        <title>Draft genome resource of the tomato pathogen Pseudocercospora fuligena.</title>
        <authorList>
            <person name="Zaccaron A."/>
        </authorList>
    </citation>
    <scope>NUCLEOTIDE SEQUENCE</scope>
    <source>
        <strain evidence="7">PF001</strain>
    </source>
</reference>
<sequence length="566" mass="63551">MATSMKTHQIISKVKSKFVGKDASLRPFRLLRQDVAKFFQRWPSDWTIFNSVVLASSVFIFFTNLLPGITFASELYALTGQNWGTVEIILSTGLCNITFSLFGLQPLTVLGVTGSFTVIAEHLYNLVTESFGVPFLPFMAWSLIHTCWMLWLLATFNAHEWTSKSNMDYLTVIYLTDFTCQIFSLLNSIIYFNKALQEFRRGHREMPFEAFLYSVIDGVGTFLLALLLSSAEKWKVFPRWLRTVLRQYATAIAVIFFVAIGYAGEAAQLDKARLSTSSDRFAPSNPERSTFFVEFWTLSPDRIAVAMLPGMIITMLFFFDHEISTIICTSRRFGIRKPSGLTMEMFLLGITTALCGILGIPPANGLLPQAPLHSESLLHIEVEEIDGLEHPMPRVYEQRWSKLIHGGAIMACIAPPLQLVLGFTPTSVLAGLFMFMGQQSLCSNPIFERTLNMFTPISQLPALPSGIPSYWPLHGYTICQIVITVVVFIVTLTIAGPAFPVIIIALVPLRLLLMPKMWSREVLRYLDKWSCKDGTPEDGDEEKIDDCVIEYTPTRPLIPSLVLGAV</sequence>
<dbReference type="GO" id="GO:0000324">
    <property type="term" value="C:fungal-type vacuole"/>
    <property type="evidence" value="ECO:0007669"/>
    <property type="project" value="TreeGrafter"/>
</dbReference>
<feature type="transmembrane region" description="Helical" evidence="5">
    <location>
        <begin position="303"/>
        <end position="319"/>
    </location>
</feature>
<dbReference type="PANTHER" id="PTHR11453">
    <property type="entry name" value="ANION EXCHANGE PROTEIN"/>
    <property type="match status" value="1"/>
</dbReference>
<evidence type="ECO:0000313" key="8">
    <source>
        <dbReference type="Proteomes" id="UP000660729"/>
    </source>
</evidence>
<feature type="transmembrane region" description="Helical" evidence="5">
    <location>
        <begin position="340"/>
        <end position="360"/>
    </location>
</feature>
<comment type="caution">
    <text evidence="7">The sequence shown here is derived from an EMBL/GenBank/DDBJ whole genome shotgun (WGS) entry which is preliminary data.</text>
</comment>
<dbReference type="GO" id="GO:0005452">
    <property type="term" value="F:solute:inorganic anion antiporter activity"/>
    <property type="evidence" value="ECO:0007669"/>
    <property type="project" value="InterPro"/>
</dbReference>
<evidence type="ECO:0000256" key="3">
    <source>
        <dbReference type="ARBA" id="ARBA00022989"/>
    </source>
</evidence>
<feature type="transmembrane region" description="Helical" evidence="5">
    <location>
        <begin position="481"/>
        <end position="507"/>
    </location>
</feature>
<evidence type="ECO:0000313" key="7">
    <source>
        <dbReference type="EMBL" id="KAF7190278.1"/>
    </source>
</evidence>
<dbReference type="OrthoDB" id="1735926at2759"/>
<feature type="transmembrane region" description="Helical" evidence="5">
    <location>
        <begin position="48"/>
        <end position="72"/>
    </location>
</feature>
<keyword evidence="4 5" id="KW-0472">Membrane</keyword>
<feature type="domain" description="Bicarbonate transporter-like transmembrane" evidence="6">
    <location>
        <begin position="209"/>
        <end position="528"/>
    </location>
</feature>
<evidence type="ECO:0000256" key="4">
    <source>
        <dbReference type="ARBA" id="ARBA00023136"/>
    </source>
</evidence>
<feature type="transmembrane region" description="Helical" evidence="5">
    <location>
        <begin position="138"/>
        <end position="157"/>
    </location>
</feature>
<protein>
    <submittedName>
        <fullName evidence="7">Putative transporter</fullName>
    </submittedName>
</protein>
<organism evidence="7 8">
    <name type="scientific">Pseudocercospora fuligena</name>
    <dbReference type="NCBI Taxonomy" id="685502"/>
    <lineage>
        <taxon>Eukaryota</taxon>
        <taxon>Fungi</taxon>
        <taxon>Dikarya</taxon>
        <taxon>Ascomycota</taxon>
        <taxon>Pezizomycotina</taxon>
        <taxon>Dothideomycetes</taxon>
        <taxon>Dothideomycetidae</taxon>
        <taxon>Mycosphaerellales</taxon>
        <taxon>Mycosphaerellaceae</taxon>
        <taxon>Pseudocercospora</taxon>
    </lineage>
</organism>
<feature type="transmembrane region" description="Helical" evidence="5">
    <location>
        <begin position="210"/>
        <end position="228"/>
    </location>
</feature>
<keyword evidence="2 5" id="KW-0812">Transmembrane</keyword>
<evidence type="ECO:0000256" key="5">
    <source>
        <dbReference type="SAM" id="Phobius"/>
    </source>
</evidence>
<feature type="transmembrane region" description="Helical" evidence="5">
    <location>
        <begin position="248"/>
        <end position="264"/>
    </location>
</feature>
<dbReference type="Proteomes" id="UP000660729">
    <property type="component" value="Unassembled WGS sequence"/>
</dbReference>
<dbReference type="GO" id="GO:0050801">
    <property type="term" value="P:monoatomic ion homeostasis"/>
    <property type="evidence" value="ECO:0007669"/>
    <property type="project" value="TreeGrafter"/>
</dbReference>
<feature type="transmembrane region" description="Helical" evidence="5">
    <location>
        <begin position="169"/>
        <end position="190"/>
    </location>
</feature>
<dbReference type="Pfam" id="PF00955">
    <property type="entry name" value="HCO3_cotransp"/>
    <property type="match status" value="2"/>
</dbReference>
<proteinExistence type="predicted"/>
<keyword evidence="3 5" id="KW-1133">Transmembrane helix</keyword>
<dbReference type="InterPro" id="IPR011531">
    <property type="entry name" value="HCO3_transpt-like_TM_dom"/>
</dbReference>
<evidence type="ECO:0000259" key="6">
    <source>
        <dbReference type="Pfam" id="PF00955"/>
    </source>
</evidence>
<dbReference type="GO" id="GO:0006820">
    <property type="term" value="P:monoatomic anion transport"/>
    <property type="evidence" value="ECO:0007669"/>
    <property type="project" value="InterPro"/>
</dbReference>
<accession>A0A8H6RFR2</accession>
<dbReference type="AlphaFoldDB" id="A0A8H6RFR2"/>
<dbReference type="EMBL" id="JABCIY010000175">
    <property type="protein sequence ID" value="KAF7190278.1"/>
    <property type="molecule type" value="Genomic_DNA"/>
</dbReference>
<dbReference type="InterPro" id="IPR003020">
    <property type="entry name" value="HCO3_transpt_euk"/>
</dbReference>